<comment type="caution">
    <text evidence="2">The sequence shown here is derived from an EMBL/GenBank/DDBJ whole genome shotgun (WGS) entry which is preliminary data.</text>
</comment>
<feature type="region of interest" description="Disordered" evidence="1">
    <location>
        <begin position="164"/>
        <end position="184"/>
    </location>
</feature>
<feature type="compositionally biased region" description="Polar residues" evidence="1">
    <location>
        <begin position="9"/>
        <end position="19"/>
    </location>
</feature>
<keyword evidence="3" id="KW-1185">Reference proteome</keyword>
<accession>A0A841FEN4</accession>
<dbReference type="EMBL" id="JACHGT010000001">
    <property type="protein sequence ID" value="MBB6032308.1"/>
    <property type="molecule type" value="Genomic_DNA"/>
</dbReference>
<dbReference type="InterPro" id="IPR049747">
    <property type="entry name" value="SCO2522-like"/>
</dbReference>
<dbReference type="NCBIfam" id="NF040566">
    <property type="entry name" value="SCO2522_fam"/>
    <property type="match status" value="1"/>
</dbReference>
<name>A0A841FEN4_9ACTN</name>
<evidence type="ECO:0000313" key="3">
    <source>
        <dbReference type="Proteomes" id="UP000548476"/>
    </source>
</evidence>
<dbReference type="AlphaFoldDB" id="A0A841FEN4"/>
<evidence type="ECO:0000313" key="2">
    <source>
        <dbReference type="EMBL" id="MBB6032308.1"/>
    </source>
</evidence>
<dbReference type="Proteomes" id="UP000548476">
    <property type="component" value="Unassembled WGS sequence"/>
</dbReference>
<organism evidence="2 3">
    <name type="scientific">Phytomonospora endophytica</name>
    <dbReference type="NCBI Taxonomy" id="714109"/>
    <lineage>
        <taxon>Bacteria</taxon>
        <taxon>Bacillati</taxon>
        <taxon>Actinomycetota</taxon>
        <taxon>Actinomycetes</taxon>
        <taxon>Micromonosporales</taxon>
        <taxon>Micromonosporaceae</taxon>
        <taxon>Phytomonospora</taxon>
    </lineage>
</organism>
<proteinExistence type="predicted"/>
<protein>
    <submittedName>
        <fullName evidence="2">Uncharacterized protein</fullName>
    </submittedName>
</protein>
<dbReference type="RefSeq" id="WP_184785223.1">
    <property type="nucleotide sequence ID" value="NZ_BONT01000063.1"/>
</dbReference>
<feature type="region of interest" description="Disordered" evidence="1">
    <location>
        <begin position="1"/>
        <end position="20"/>
    </location>
</feature>
<reference evidence="2 3" key="1">
    <citation type="submission" date="2020-08" db="EMBL/GenBank/DDBJ databases">
        <title>Genomic Encyclopedia of Type Strains, Phase IV (KMG-IV): sequencing the most valuable type-strain genomes for metagenomic binning, comparative biology and taxonomic classification.</title>
        <authorList>
            <person name="Goeker M."/>
        </authorList>
    </citation>
    <scope>NUCLEOTIDE SEQUENCE [LARGE SCALE GENOMIC DNA]</scope>
    <source>
        <strain evidence="2 3">YIM 65646</strain>
    </source>
</reference>
<sequence>MAGPVSGPGATTFSESTNEPKIASTPLAHLSIELGHLYMEDYAAGMDRLVSHFAKVKTWAATAEADAAEALRRVGKTPRISTCFLIDDYFTRFSTPGKVIADVLTAAEANEVRIDYVAREAGCAQAGEVSPASLVEARLVADPPPGTNGHRPPVGVVGWLSNGQRSPAAGSEAMEAPTKWRPPSENAANRHSIFLDVELWDVKGGERTWSCPFLAAVWQLLRLGLLRDKGAVVAAPVLCPELDTAAAWSDMPVVMQMDQKAPPFAAYRTFSILDSRFLHIEHAVRTILSQVAVERAVAELVAGRAAGERLDCPATVVERLEYFFTGPRWTA</sequence>
<evidence type="ECO:0000256" key="1">
    <source>
        <dbReference type="SAM" id="MobiDB-lite"/>
    </source>
</evidence>
<gene>
    <name evidence="2" type="ORF">HNR73_000150</name>
</gene>